<dbReference type="Proteomes" id="UP000244152">
    <property type="component" value="Unassembled WGS sequence"/>
</dbReference>
<evidence type="ECO:0000313" key="3">
    <source>
        <dbReference type="Proteomes" id="UP000244152"/>
    </source>
</evidence>
<accession>A0A2T5I7M4</accession>
<dbReference type="InterPro" id="IPR004919">
    <property type="entry name" value="GmrSD_N"/>
</dbReference>
<sequence length="424" mass="48685">MAQRNRLTNNSSEAEIGSLISGDTIFSIPYFQRPYKWTPERIKQLSLDIMQLVDESSDVHFLGAIIIHGRRSNPADPNIFDVIDGQQRITTIFLYLCAAVKTLCNAEQYEEAVALFQKYLVINRHTGALSNYKLHSCKEDRAQLNWVFRDLLSDDGLSSALNGFKLISLPESGNESGTLRNNYRHALRFFKEELKQGAIQRVRNIYSKLLNQVSIVQIDVWDPTNGPKIFDSLNSRHEPMTIGDLVRNEVFSKVADEHSDKIERVDAEYWQPFYKKFEQNRRNYFDGYFFPYGLTKWPNLKKSDVYSALRKEWDNISDPEQIIKQLAEGQNAYLDLQCGSNFSRHPKELAAAFKRLHETQLPSSTFPFLMLLSEAASNNVLAEESAIAILEVMESFLVRRAVCGHEPTGLHAVFKRLWIDCEGD</sequence>
<dbReference type="PANTHER" id="PTHR35149:SF1">
    <property type="entry name" value="DUF5655 DOMAIN-CONTAINING PROTEIN"/>
    <property type="match status" value="1"/>
</dbReference>
<feature type="domain" description="GmrSD restriction endonucleases N-terminal" evidence="1">
    <location>
        <begin position="16"/>
        <end position="251"/>
    </location>
</feature>
<dbReference type="RefSeq" id="WP_107762793.1">
    <property type="nucleotide sequence ID" value="NZ_QAOK01000022.1"/>
</dbReference>
<evidence type="ECO:0000313" key="2">
    <source>
        <dbReference type="EMBL" id="PTQ79798.1"/>
    </source>
</evidence>
<dbReference type="Pfam" id="PF03235">
    <property type="entry name" value="GmrSD_N"/>
    <property type="match status" value="1"/>
</dbReference>
<protein>
    <submittedName>
        <fullName evidence="2">Uncharacterized protein with ParB-like and HNH nuclease domain</fullName>
    </submittedName>
</protein>
<dbReference type="AlphaFoldDB" id="A0A2T5I7M4"/>
<dbReference type="EMBL" id="QAOK01000022">
    <property type="protein sequence ID" value="PTQ79798.1"/>
    <property type="molecule type" value="Genomic_DNA"/>
</dbReference>
<comment type="caution">
    <text evidence="2">The sequence shown here is derived from an EMBL/GenBank/DDBJ whole genome shotgun (WGS) entry which is preliminary data.</text>
</comment>
<proteinExistence type="predicted"/>
<organism evidence="2 3">
    <name type="scientific">Nitrosospira multiformis</name>
    <dbReference type="NCBI Taxonomy" id="1231"/>
    <lineage>
        <taxon>Bacteria</taxon>
        <taxon>Pseudomonadati</taxon>
        <taxon>Pseudomonadota</taxon>
        <taxon>Betaproteobacteria</taxon>
        <taxon>Nitrosomonadales</taxon>
        <taxon>Nitrosomonadaceae</taxon>
        <taxon>Nitrosospira</taxon>
    </lineage>
</organism>
<evidence type="ECO:0000259" key="1">
    <source>
        <dbReference type="Pfam" id="PF03235"/>
    </source>
</evidence>
<gene>
    <name evidence="2" type="ORF">C8R21_1222</name>
</gene>
<name>A0A2T5I7M4_9PROT</name>
<reference evidence="2 3" key="1">
    <citation type="submission" date="2018-04" db="EMBL/GenBank/DDBJ databases">
        <title>Active sludge and wastewater microbial communities from Klosterneuburg, Austria.</title>
        <authorList>
            <person name="Wagner M."/>
        </authorList>
    </citation>
    <scope>NUCLEOTIDE SEQUENCE [LARGE SCALE GENOMIC DNA]</scope>
    <source>
        <strain evidence="2 3">Nl12</strain>
    </source>
</reference>
<dbReference type="PANTHER" id="PTHR35149">
    <property type="entry name" value="SLL5132 PROTEIN"/>
    <property type="match status" value="1"/>
</dbReference>